<protein>
    <submittedName>
        <fullName evidence="1">Uncharacterized protein</fullName>
    </submittedName>
</protein>
<proteinExistence type="predicted"/>
<evidence type="ECO:0000313" key="1">
    <source>
        <dbReference type="EMBL" id="TPG62589.1"/>
    </source>
</evidence>
<keyword evidence="2" id="KW-1185">Reference proteome</keyword>
<dbReference type="RefSeq" id="WP_140471771.1">
    <property type="nucleotide sequence ID" value="NZ_RCZD01000004.1"/>
</dbReference>
<organism evidence="1 2">
    <name type="scientific">Ewingella americana</name>
    <dbReference type="NCBI Taxonomy" id="41202"/>
    <lineage>
        <taxon>Bacteria</taxon>
        <taxon>Pseudomonadati</taxon>
        <taxon>Pseudomonadota</taxon>
        <taxon>Gammaproteobacteria</taxon>
        <taxon>Enterobacterales</taxon>
        <taxon>Yersiniaceae</taxon>
        <taxon>Ewingella</taxon>
    </lineage>
</organism>
<reference evidence="1 2" key="1">
    <citation type="journal article" date="2019" name="Environ. Microbiol.">
        <title>Species interactions and distinct microbial communities in high Arctic permafrost affected cryosols are associated with the CH4 and CO2 gas fluxes.</title>
        <authorList>
            <person name="Altshuler I."/>
            <person name="Hamel J."/>
            <person name="Turney S."/>
            <person name="Magnuson E."/>
            <person name="Levesque R."/>
            <person name="Greer C."/>
            <person name="Whyte L.G."/>
        </authorList>
    </citation>
    <scope>NUCLEOTIDE SEQUENCE [LARGE SCALE GENOMIC DNA]</scope>
    <source>
        <strain evidence="1 2">E4</strain>
    </source>
</reference>
<dbReference type="AlphaFoldDB" id="A0A502GKD6"/>
<evidence type="ECO:0000313" key="2">
    <source>
        <dbReference type="Proteomes" id="UP000317663"/>
    </source>
</evidence>
<dbReference type="OrthoDB" id="6571492at2"/>
<name>A0A502GKD6_9GAMM</name>
<accession>A0A502GKD6</accession>
<dbReference type="Proteomes" id="UP000317663">
    <property type="component" value="Unassembled WGS sequence"/>
</dbReference>
<sequence>MDKQEPKIIAGDLSNEELLGWMRGKISAVRELQVQNEAKRELLERLKFTEDRIAELSPLATIEVLQQEELAHDEFNAPTEGMITIDKALFKQLLQLVLNLPDLGSHLATVHVDSGPTAAGEVFISLEPSDFLLRLSAALGACR</sequence>
<comment type="caution">
    <text evidence="1">The sequence shown here is derived from an EMBL/GenBank/DDBJ whole genome shotgun (WGS) entry which is preliminary data.</text>
</comment>
<gene>
    <name evidence="1" type="ORF">EAH77_08865</name>
</gene>
<dbReference type="EMBL" id="RCZD01000004">
    <property type="protein sequence ID" value="TPG62589.1"/>
    <property type="molecule type" value="Genomic_DNA"/>
</dbReference>